<protein>
    <submittedName>
        <fullName evidence="3">Dipeptidyl aminopeptidase/acylaminoacyl peptidase</fullName>
    </submittedName>
</protein>
<evidence type="ECO:0000259" key="1">
    <source>
        <dbReference type="Pfam" id="PF00326"/>
    </source>
</evidence>
<evidence type="ECO:0000313" key="4">
    <source>
        <dbReference type="Proteomes" id="UP001549146"/>
    </source>
</evidence>
<dbReference type="PANTHER" id="PTHR11731:SF193">
    <property type="entry name" value="DIPEPTIDYL PEPTIDASE 9"/>
    <property type="match status" value="1"/>
</dbReference>
<accession>A0ABV2LSQ9</accession>
<dbReference type="PANTHER" id="PTHR11731">
    <property type="entry name" value="PROTEASE FAMILY S9B,C DIPEPTIDYL-PEPTIDASE IV-RELATED"/>
    <property type="match status" value="1"/>
</dbReference>
<dbReference type="Proteomes" id="UP001549146">
    <property type="component" value="Unassembled WGS sequence"/>
</dbReference>
<dbReference type="RefSeq" id="WP_354505591.1">
    <property type="nucleotide sequence ID" value="NZ_JBEPMO010000001.1"/>
</dbReference>
<sequence length="844" mass="99362">MRKLILLLIIGGILAEILSAQDKIYTSNLDSLWSKDVYISYTSPKGDWVVLKEVFDTKEDSYFLKDIKNSKEILLGNSSFISFSNNNNWFSYITSENKLVLKNLINNDDLIIDNISSYEFSSSGEYLTAIQKEKNQLIVFELKSGNQYKFKNIVEYKWCPNREVILISNNNDIILFNADTTERIRINKDDKSVYTNLQWSISGNSIAFFEKKNDNYTMHFYKHITLDKFEKQVLHRKLSGYNFSQKQISISNDDKRVFFFVQNNSQITNNDKEIEIWDTKSPWIYPKMQDYLRETSEFLNVWNIETNKIVNITNTKLPSYKLSPDNNNVYLFNKLTYEPQYKQSQVIDLYSINVHSGNIEKVVQELYNFFGFYEISPSGRFVVYFKNNDWWIYDCLEQSTINLTNDLHINFFNPQDIALIDKQPYGHPGWLKDESYIILYDKYDIWFMSPDGKIKKKITDGRRDGTTYRIDLNINRNEVNFINTMKNNTSFEFDIKSPVVLKYSNDKVKGFALLKEDSIEVLVNSHLNIGDGLLSTEKNIFFYKTFNLYSSPKIYSYNFLNKKENIIYESNPNFKNYDFGKYKPINFKNKTSNELKCTLLYPAQFNPQKKYPMITWIYEKSSSSINYFSPPSKYSELGFNFLSYVTNGYFILLPDIEYKQGDPGISALESVTNIVDNILEFEPAIDNKNIGIIGHSFGGYEAAFIATQTNLFKTAVAGAAVTDLISWSHNVSWIWKMNQFWRPESHQFRIGESYYELKENYYKNSPFHQVENLNVPLLLWAGKNDFNINWEQSLYMFMAMKRLNKEGVFVSFNNESHTILNNKNKRKLSEIIFRWFDRYLKEKE</sequence>
<gene>
    <name evidence="3" type="ORF">ABID46_000099</name>
</gene>
<proteinExistence type="predicted"/>
<dbReference type="InterPro" id="IPR029058">
    <property type="entry name" value="AB_hydrolase_fold"/>
</dbReference>
<evidence type="ECO:0000313" key="3">
    <source>
        <dbReference type="EMBL" id="MET3730547.1"/>
    </source>
</evidence>
<name>A0ABV2LSQ9_9FLAO</name>
<dbReference type="InterPro" id="IPR050278">
    <property type="entry name" value="Serine_Prot_S9B/DPPIV"/>
</dbReference>
<dbReference type="InterPro" id="IPR001375">
    <property type="entry name" value="Peptidase_S9_cat"/>
</dbReference>
<comment type="caution">
    <text evidence="3">The sequence shown here is derived from an EMBL/GenBank/DDBJ whole genome shotgun (WGS) entry which is preliminary data.</text>
</comment>
<dbReference type="Pfam" id="PF00326">
    <property type="entry name" value="Peptidase_S9"/>
    <property type="match status" value="1"/>
</dbReference>
<dbReference type="InterPro" id="IPR002469">
    <property type="entry name" value="Peptidase_S9B_N"/>
</dbReference>
<evidence type="ECO:0000259" key="2">
    <source>
        <dbReference type="Pfam" id="PF00930"/>
    </source>
</evidence>
<dbReference type="Pfam" id="PF00930">
    <property type="entry name" value="DPPIV_N"/>
    <property type="match status" value="1"/>
</dbReference>
<dbReference type="SUPFAM" id="SSF82171">
    <property type="entry name" value="DPP6 N-terminal domain-like"/>
    <property type="match status" value="1"/>
</dbReference>
<dbReference type="EMBL" id="JBEPMO010000001">
    <property type="protein sequence ID" value="MET3730547.1"/>
    <property type="molecule type" value="Genomic_DNA"/>
</dbReference>
<dbReference type="SUPFAM" id="SSF53474">
    <property type="entry name" value="alpha/beta-Hydrolases"/>
    <property type="match status" value="1"/>
</dbReference>
<keyword evidence="3" id="KW-0378">Hydrolase</keyword>
<organism evidence="3 4">
    <name type="scientific">Moheibacter stercoris</name>
    <dbReference type="NCBI Taxonomy" id="1628251"/>
    <lineage>
        <taxon>Bacteria</taxon>
        <taxon>Pseudomonadati</taxon>
        <taxon>Bacteroidota</taxon>
        <taxon>Flavobacteriia</taxon>
        <taxon>Flavobacteriales</taxon>
        <taxon>Weeksellaceae</taxon>
        <taxon>Moheibacter</taxon>
    </lineage>
</organism>
<keyword evidence="3" id="KW-0645">Protease</keyword>
<keyword evidence="4" id="KW-1185">Reference proteome</keyword>
<reference evidence="3 4" key="1">
    <citation type="submission" date="2024-06" db="EMBL/GenBank/DDBJ databases">
        <title>Genomic Encyclopedia of Type Strains, Phase IV (KMG-IV): sequencing the most valuable type-strain genomes for metagenomic binning, comparative biology and taxonomic classification.</title>
        <authorList>
            <person name="Goeker M."/>
        </authorList>
    </citation>
    <scope>NUCLEOTIDE SEQUENCE [LARGE SCALE GENOMIC DNA]</scope>
    <source>
        <strain evidence="3 4">DSM 29388</strain>
    </source>
</reference>
<dbReference type="InterPro" id="IPR011042">
    <property type="entry name" value="6-blade_b-propeller_TolB-like"/>
</dbReference>
<dbReference type="GO" id="GO:0004177">
    <property type="term" value="F:aminopeptidase activity"/>
    <property type="evidence" value="ECO:0007669"/>
    <property type="project" value="UniProtKB-KW"/>
</dbReference>
<dbReference type="Gene3D" id="3.40.50.1820">
    <property type="entry name" value="alpha/beta hydrolase"/>
    <property type="match status" value="1"/>
</dbReference>
<keyword evidence="3" id="KW-0031">Aminopeptidase</keyword>
<dbReference type="Gene3D" id="2.120.10.30">
    <property type="entry name" value="TolB, C-terminal domain"/>
    <property type="match status" value="2"/>
</dbReference>
<feature type="domain" description="Peptidase S9 prolyl oligopeptidase catalytic" evidence="1">
    <location>
        <begin position="671"/>
        <end position="842"/>
    </location>
</feature>
<feature type="domain" description="Dipeptidylpeptidase IV N-terminal" evidence="2">
    <location>
        <begin position="324"/>
        <end position="410"/>
    </location>
</feature>